<organism evidence="10 11">
    <name type="scientific">Thioflexithrix psekupsensis</name>
    <dbReference type="NCBI Taxonomy" id="1570016"/>
    <lineage>
        <taxon>Bacteria</taxon>
        <taxon>Pseudomonadati</taxon>
        <taxon>Pseudomonadota</taxon>
        <taxon>Gammaproteobacteria</taxon>
        <taxon>Thiotrichales</taxon>
        <taxon>Thioflexithrix</taxon>
    </lineage>
</organism>
<dbReference type="SUPFAM" id="SSF52374">
    <property type="entry name" value="Nucleotidylyl transferase"/>
    <property type="match status" value="1"/>
</dbReference>
<dbReference type="InterPro" id="IPR049940">
    <property type="entry name" value="GluQ/Sye"/>
</dbReference>
<feature type="short sequence motif" description="'HIGH' region" evidence="7">
    <location>
        <begin position="9"/>
        <end position="19"/>
    </location>
</feature>
<dbReference type="GO" id="GO:0005829">
    <property type="term" value="C:cytosol"/>
    <property type="evidence" value="ECO:0007669"/>
    <property type="project" value="TreeGrafter"/>
</dbReference>
<evidence type="ECO:0000256" key="7">
    <source>
        <dbReference type="HAMAP-Rule" id="MF_00022"/>
    </source>
</evidence>
<feature type="short sequence motif" description="'KMSKS' region" evidence="7">
    <location>
        <begin position="250"/>
        <end position="254"/>
    </location>
</feature>
<feature type="binding site" evidence="7">
    <location>
        <position position="106"/>
    </location>
    <ligand>
        <name>Zn(2+)</name>
        <dbReference type="ChEBI" id="CHEBI:29105"/>
    </ligand>
</feature>
<dbReference type="InterPro" id="IPR008925">
    <property type="entry name" value="aa_tRNA-synth_I_cd-bd_sf"/>
</dbReference>
<dbReference type="GO" id="GO:0008270">
    <property type="term" value="F:zinc ion binding"/>
    <property type="evidence" value="ECO:0007669"/>
    <property type="project" value="UniProtKB-UniRule"/>
</dbReference>
<keyword evidence="11" id="KW-1185">Reference proteome</keyword>
<dbReference type="SUPFAM" id="SSF48163">
    <property type="entry name" value="An anticodon-binding domain of class I aminoacyl-tRNA synthetases"/>
    <property type="match status" value="1"/>
</dbReference>
<dbReference type="PANTHER" id="PTHR43311">
    <property type="entry name" value="GLUTAMATE--TRNA LIGASE"/>
    <property type="match status" value="1"/>
</dbReference>
<dbReference type="EC" id="6.1.1.17" evidence="7"/>
<feature type="binding site" evidence="7">
    <location>
        <position position="135"/>
    </location>
    <ligand>
        <name>Zn(2+)</name>
        <dbReference type="ChEBI" id="CHEBI:29105"/>
    </ligand>
</feature>
<evidence type="ECO:0000313" key="10">
    <source>
        <dbReference type="EMBL" id="OUD13953.1"/>
    </source>
</evidence>
<keyword evidence="7" id="KW-0862">Zinc</keyword>
<dbReference type="NCBIfam" id="TIGR00464">
    <property type="entry name" value="gltX_bact"/>
    <property type="match status" value="1"/>
</dbReference>
<keyword evidence="7" id="KW-0963">Cytoplasm</keyword>
<comment type="similarity">
    <text evidence="1 7">Belongs to the class-I aminoacyl-tRNA synthetase family. Glutamate--tRNA ligase type 1 subfamily.</text>
</comment>
<dbReference type="PRINTS" id="PR00987">
    <property type="entry name" value="TRNASYNTHGLU"/>
</dbReference>
<dbReference type="Gene3D" id="1.10.10.350">
    <property type="match status" value="1"/>
</dbReference>
<comment type="subunit">
    <text evidence="7">Monomer.</text>
</comment>
<dbReference type="PANTHER" id="PTHR43311:SF2">
    <property type="entry name" value="GLUTAMATE--TRNA LIGASE, MITOCHONDRIAL-RELATED"/>
    <property type="match status" value="1"/>
</dbReference>
<dbReference type="InterPro" id="IPR001412">
    <property type="entry name" value="aa-tRNA-synth_I_CS"/>
</dbReference>
<comment type="subcellular location">
    <subcellularLocation>
        <location evidence="7">Cytoplasm</location>
    </subcellularLocation>
</comment>
<keyword evidence="5 7" id="KW-0648">Protein biosynthesis</keyword>
<evidence type="ECO:0000256" key="2">
    <source>
        <dbReference type="ARBA" id="ARBA00022598"/>
    </source>
</evidence>
<keyword evidence="2 7" id="KW-0436">Ligase</keyword>
<dbReference type="GO" id="GO:0005524">
    <property type="term" value="F:ATP binding"/>
    <property type="evidence" value="ECO:0007669"/>
    <property type="project" value="UniProtKB-UniRule"/>
</dbReference>
<comment type="caution">
    <text evidence="10">The sequence shown here is derived from an EMBL/GenBank/DDBJ whole genome shotgun (WGS) entry which is preliminary data.</text>
</comment>
<sequence length="470" mass="53353">MTVKTRFAPSPTGYMHLGNARTALFNALFAWQEQGVFLLRIEDTDQERSTTEFAQQLMQDLQWLGLSWQEGPNVNEISPPYYQAQRGEIYARYYQQLMDNDQAYPCFCSAAELSLSRKLQRAAGQAPRYAGTCAHLSPSEIEAKLAQGVQPTLRFRVPKNEKIIFTDMVRGEQQFMSDDIGDFIIRRADGTPAFFFCNAIDDALMQVTKALRGEDHLTNTPRQLMILSALNLPAPQYGHFSLILGHDGAPLSKRNGSMSIKELREKGWLSLAVVNYLARLGHSYTEDTLLSLEELARQINDQRLGHAPSRFDPQHLKHWQQLALSQLDDEQWWQWLTHNITLEIPSDLCHLFIHAVRPNVLFPEDAQQWAEMILTENLVWNEEAHLVIKETDSAFFNHALIALHNSQGDYAKLVDELKQTSGLKGKKLFMPLRAALTGVTHGPEMAYLLPLIGIHRAEQRLSSAADQDSL</sequence>
<feature type="binding site" evidence="7">
    <location>
        <position position="133"/>
    </location>
    <ligand>
        <name>Zn(2+)</name>
        <dbReference type="ChEBI" id="CHEBI:29105"/>
    </ligand>
</feature>
<dbReference type="Gene3D" id="3.40.50.620">
    <property type="entry name" value="HUPs"/>
    <property type="match status" value="1"/>
</dbReference>
<evidence type="ECO:0000256" key="1">
    <source>
        <dbReference type="ARBA" id="ARBA00007894"/>
    </source>
</evidence>
<dbReference type="InterPro" id="IPR020058">
    <property type="entry name" value="Glu/Gln-tRNA-synth_Ib_cat-dom"/>
</dbReference>
<comment type="cofactor">
    <cofactor evidence="7">
        <name>Zn(2+)</name>
        <dbReference type="ChEBI" id="CHEBI:29105"/>
    </cofactor>
    <text evidence="7">Binds 1 zinc ion per subunit.</text>
</comment>
<dbReference type="InterPro" id="IPR000924">
    <property type="entry name" value="Glu/Gln-tRNA-synth"/>
</dbReference>
<dbReference type="GO" id="GO:0000049">
    <property type="term" value="F:tRNA binding"/>
    <property type="evidence" value="ECO:0007669"/>
    <property type="project" value="InterPro"/>
</dbReference>
<comment type="function">
    <text evidence="7">Catalyzes the attachment of glutamate to tRNA(Glu) in a two-step reaction: glutamate is first activated by ATP to form Glu-AMP and then transferred to the acceptor end of tRNA(Glu).</text>
</comment>
<evidence type="ECO:0000256" key="6">
    <source>
        <dbReference type="ARBA" id="ARBA00023146"/>
    </source>
</evidence>
<dbReference type="InterPro" id="IPR014729">
    <property type="entry name" value="Rossmann-like_a/b/a_fold"/>
</dbReference>
<feature type="domain" description="Aminoacyl-tRNA synthetase class I anticodon-binding" evidence="9">
    <location>
        <begin position="354"/>
        <end position="464"/>
    </location>
</feature>
<accession>A0A251X8E6</accession>
<feature type="binding site" evidence="7">
    <location>
        <position position="253"/>
    </location>
    <ligand>
        <name>ATP</name>
        <dbReference type="ChEBI" id="CHEBI:30616"/>
    </ligand>
</feature>
<feature type="binding site" evidence="7">
    <location>
        <position position="108"/>
    </location>
    <ligand>
        <name>Zn(2+)</name>
        <dbReference type="ChEBI" id="CHEBI:29105"/>
    </ligand>
</feature>
<dbReference type="Proteomes" id="UP000194798">
    <property type="component" value="Unassembled WGS sequence"/>
</dbReference>
<evidence type="ECO:0000259" key="8">
    <source>
        <dbReference type="Pfam" id="PF00749"/>
    </source>
</evidence>
<evidence type="ECO:0000256" key="3">
    <source>
        <dbReference type="ARBA" id="ARBA00022741"/>
    </source>
</evidence>
<keyword evidence="7" id="KW-0479">Metal-binding</keyword>
<evidence type="ECO:0000259" key="9">
    <source>
        <dbReference type="Pfam" id="PF19269"/>
    </source>
</evidence>
<dbReference type="InterPro" id="IPR020751">
    <property type="entry name" value="aa-tRNA-synth_I_codon-bd_sub2"/>
</dbReference>
<dbReference type="AlphaFoldDB" id="A0A251X8E6"/>
<dbReference type="Pfam" id="PF00749">
    <property type="entry name" value="tRNA-synt_1c"/>
    <property type="match status" value="1"/>
</dbReference>
<keyword evidence="6 7" id="KW-0030">Aminoacyl-tRNA synthetase</keyword>
<name>A0A251X8E6_9GAMM</name>
<dbReference type="GO" id="GO:0006424">
    <property type="term" value="P:glutamyl-tRNA aminoacylation"/>
    <property type="evidence" value="ECO:0007669"/>
    <property type="project" value="UniProtKB-UniRule"/>
</dbReference>
<gene>
    <name evidence="7" type="primary">gltX</name>
    <name evidence="10" type="ORF">TPSD3_06310</name>
</gene>
<proteinExistence type="inferred from homology"/>
<reference evidence="10 11" key="1">
    <citation type="submission" date="2016-12" db="EMBL/GenBank/DDBJ databases">
        <title>Thioflexothrix psekupsii D3 genome sequencing and assembly.</title>
        <authorList>
            <person name="Fomenkov A."/>
            <person name="Vincze T."/>
            <person name="Grabovich M."/>
            <person name="Anton B.P."/>
            <person name="Dubinina G."/>
            <person name="Orlova M."/>
            <person name="Belousova E."/>
            <person name="Roberts R.J."/>
        </authorList>
    </citation>
    <scope>NUCLEOTIDE SEQUENCE [LARGE SCALE GENOMIC DNA]</scope>
    <source>
        <strain evidence="10">D3</strain>
    </source>
</reference>
<dbReference type="PROSITE" id="PS00178">
    <property type="entry name" value="AA_TRNA_LIGASE_I"/>
    <property type="match status" value="1"/>
</dbReference>
<dbReference type="RefSeq" id="WP_086487738.1">
    <property type="nucleotide sequence ID" value="NZ_MSLT01000012.1"/>
</dbReference>
<protein>
    <recommendedName>
        <fullName evidence="7">Glutamate--tRNA ligase</fullName>
        <ecNumber evidence="7">6.1.1.17</ecNumber>
    </recommendedName>
    <alternativeName>
        <fullName evidence="7">Glutamyl-tRNA synthetase</fullName>
        <shortName evidence="7">GluRS</shortName>
    </alternativeName>
</protein>
<dbReference type="EMBL" id="MSLT01000012">
    <property type="protein sequence ID" value="OUD13953.1"/>
    <property type="molecule type" value="Genomic_DNA"/>
</dbReference>
<dbReference type="GO" id="GO:0004818">
    <property type="term" value="F:glutamate-tRNA ligase activity"/>
    <property type="evidence" value="ECO:0007669"/>
    <property type="project" value="UniProtKB-UniRule"/>
</dbReference>
<keyword evidence="3 7" id="KW-0547">Nucleotide-binding</keyword>
<evidence type="ECO:0000256" key="5">
    <source>
        <dbReference type="ARBA" id="ARBA00022917"/>
    </source>
</evidence>
<dbReference type="OrthoDB" id="9807503at2"/>
<comment type="catalytic activity">
    <reaction evidence="7">
        <text>tRNA(Glu) + L-glutamate + ATP = L-glutamyl-tRNA(Glu) + AMP + diphosphate</text>
        <dbReference type="Rhea" id="RHEA:23540"/>
        <dbReference type="Rhea" id="RHEA-COMP:9663"/>
        <dbReference type="Rhea" id="RHEA-COMP:9680"/>
        <dbReference type="ChEBI" id="CHEBI:29985"/>
        <dbReference type="ChEBI" id="CHEBI:30616"/>
        <dbReference type="ChEBI" id="CHEBI:33019"/>
        <dbReference type="ChEBI" id="CHEBI:78442"/>
        <dbReference type="ChEBI" id="CHEBI:78520"/>
        <dbReference type="ChEBI" id="CHEBI:456215"/>
        <dbReference type="EC" id="6.1.1.17"/>
    </reaction>
</comment>
<evidence type="ECO:0000313" key="11">
    <source>
        <dbReference type="Proteomes" id="UP000194798"/>
    </source>
</evidence>
<dbReference type="HAMAP" id="MF_00022">
    <property type="entry name" value="Glu_tRNA_synth_type1"/>
    <property type="match status" value="1"/>
</dbReference>
<dbReference type="InterPro" id="IPR004527">
    <property type="entry name" value="Glu-tRNA-ligase_bac/mito"/>
</dbReference>
<evidence type="ECO:0000256" key="4">
    <source>
        <dbReference type="ARBA" id="ARBA00022840"/>
    </source>
</evidence>
<dbReference type="Pfam" id="PF19269">
    <property type="entry name" value="Anticodon_2"/>
    <property type="match status" value="1"/>
</dbReference>
<keyword evidence="4 7" id="KW-0067">ATP-binding</keyword>
<dbReference type="InterPro" id="IPR045462">
    <property type="entry name" value="aa-tRNA-synth_I_cd-bd"/>
</dbReference>
<feature type="domain" description="Glutamyl/glutaminyl-tRNA synthetase class Ib catalytic" evidence="8">
    <location>
        <begin position="3"/>
        <end position="317"/>
    </location>
</feature>